<feature type="domain" description="BED-type" evidence="11">
    <location>
        <begin position="88"/>
        <end position="145"/>
    </location>
</feature>
<keyword evidence="3 9" id="KW-0863">Zinc-finger</keyword>
<name>A0AAP0WV25_LIQFO</name>
<dbReference type="PANTHER" id="PTHR46481:SF8">
    <property type="entry name" value="ZINC FINGER BED DOMAIN-CONTAINING PROTEIN RICESLEEPER 1-LIKE"/>
    <property type="match status" value="1"/>
</dbReference>
<evidence type="ECO:0000256" key="2">
    <source>
        <dbReference type="ARBA" id="ARBA00022723"/>
    </source>
</evidence>
<comment type="subcellular location">
    <subcellularLocation>
        <location evidence="1">Nucleus</location>
    </subcellularLocation>
</comment>
<dbReference type="AlphaFoldDB" id="A0AAP0WV25"/>
<feature type="region of interest" description="Disordered" evidence="10">
    <location>
        <begin position="61"/>
        <end position="91"/>
    </location>
</feature>
<accession>A0AAP0WV25</accession>
<evidence type="ECO:0000313" key="13">
    <source>
        <dbReference type="Proteomes" id="UP001415857"/>
    </source>
</evidence>
<dbReference type="SMART" id="SM00614">
    <property type="entry name" value="ZnF_BED"/>
    <property type="match status" value="1"/>
</dbReference>
<evidence type="ECO:0000256" key="3">
    <source>
        <dbReference type="ARBA" id="ARBA00022771"/>
    </source>
</evidence>
<evidence type="ECO:0000313" key="12">
    <source>
        <dbReference type="EMBL" id="KAK9277901.1"/>
    </source>
</evidence>
<keyword evidence="6" id="KW-0238">DNA-binding</keyword>
<dbReference type="Pfam" id="PF05699">
    <property type="entry name" value="Dimer_Tnp_hAT"/>
    <property type="match status" value="1"/>
</dbReference>
<keyword evidence="4" id="KW-0862">Zinc</keyword>
<evidence type="ECO:0000256" key="7">
    <source>
        <dbReference type="ARBA" id="ARBA00023163"/>
    </source>
</evidence>
<evidence type="ECO:0000256" key="8">
    <source>
        <dbReference type="ARBA" id="ARBA00023242"/>
    </source>
</evidence>
<evidence type="ECO:0000256" key="1">
    <source>
        <dbReference type="ARBA" id="ARBA00004123"/>
    </source>
</evidence>
<dbReference type="InterPro" id="IPR008906">
    <property type="entry name" value="HATC_C_dom"/>
</dbReference>
<evidence type="ECO:0000259" key="11">
    <source>
        <dbReference type="PROSITE" id="PS50808"/>
    </source>
</evidence>
<dbReference type="Proteomes" id="UP001415857">
    <property type="component" value="Unassembled WGS sequence"/>
</dbReference>
<dbReference type="GO" id="GO:0005634">
    <property type="term" value="C:nucleus"/>
    <property type="evidence" value="ECO:0007669"/>
    <property type="project" value="UniProtKB-SubCell"/>
</dbReference>
<dbReference type="GO" id="GO:0008270">
    <property type="term" value="F:zinc ion binding"/>
    <property type="evidence" value="ECO:0007669"/>
    <property type="project" value="UniProtKB-KW"/>
</dbReference>
<dbReference type="GO" id="GO:0003677">
    <property type="term" value="F:DNA binding"/>
    <property type="evidence" value="ECO:0007669"/>
    <property type="project" value="UniProtKB-KW"/>
</dbReference>
<keyword evidence="8" id="KW-0539">Nucleus</keyword>
<keyword evidence="13" id="KW-1185">Reference proteome</keyword>
<sequence length="501" mass="56869">MRTVGFESNEQHGVEFQDGYLIMVFISLKKLVNLCENMDPPANKGTQVTQSCEPANATIATQSVAPPNPSDKPPLHPQTQVSEKASGRKPSKAWDHFNKVIDEKGNIKGVCKHCGKEYLANGRVHGTSNLLSHIKNCAKNLDKDFGKGQQTLAFEHGQDSVNLVATTFTENLSYMCLTTHFIDDDWKLHKRILNFCQVQDHKEETVGRHIETCLFEWSIESLFTMTVDNASSNDITFKLLKKRCKDWRGTILGHEFLHMRCCAYILNLIVGDGLKEVDESIARVRDAINYVRSSPNRLANFKKCVEKRKIESKSLLCLDVPTRWNSTYLMLESAVKFEKAFVLLEEEDSNFVPYFRDGNRNDVPPTEFSQFLDEEDEEVNKSDVDRYLGESCEASNDPKFDILAWWKVNSSKYAVLSQVAKDVLAIPVSTVASKSTFSTGGRILDPFCSSLSPMMVESLLCSQNWLQSSVPISLCRAMDDVEQLEEYEPEEDRMEQKRQKL</sequence>
<protein>
    <recommendedName>
        <fullName evidence="11">BED-type domain-containing protein</fullName>
    </recommendedName>
</protein>
<gene>
    <name evidence="12" type="ORF">L1049_027458</name>
</gene>
<evidence type="ECO:0000256" key="6">
    <source>
        <dbReference type="ARBA" id="ARBA00023125"/>
    </source>
</evidence>
<evidence type="ECO:0000256" key="5">
    <source>
        <dbReference type="ARBA" id="ARBA00023015"/>
    </source>
</evidence>
<dbReference type="GO" id="GO:0046983">
    <property type="term" value="F:protein dimerization activity"/>
    <property type="evidence" value="ECO:0007669"/>
    <property type="project" value="InterPro"/>
</dbReference>
<dbReference type="InterPro" id="IPR052035">
    <property type="entry name" value="ZnF_BED_domain_contain"/>
</dbReference>
<dbReference type="SUPFAM" id="SSF57667">
    <property type="entry name" value="beta-beta-alpha zinc fingers"/>
    <property type="match status" value="1"/>
</dbReference>
<proteinExistence type="predicted"/>
<keyword evidence="7" id="KW-0804">Transcription</keyword>
<evidence type="ECO:0000256" key="4">
    <source>
        <dbReference type="ARBA" id="ARBA00022833"/>
    </source>
</evidence>
<keyword evidence="2" id="KW-0479">Metal-binding</keyword>
<dbReference type="Pfam" id="PF02892">
    <property type="entry name" value="zf-BED"/>
    <property type="match status" value="1"/>
</dbReference>
<dbReference type="PROSITE" id="PS50808">
    <property type="entry name" value="ZF_BED"/>
    <property type="match status" value="1"/>
</dbReference>
<dbReference type="SUPFAM" id="SSF53098">
    <property type="entry name" value="Ribonuclease H-like"/>
    <property type="match status" value="1"/>
</dbReference>
<keyword evidence="5" id="KW-0805">Transcription regulation</keyword>
<evidence type="ECO:0000256" key="10">
    <source>
        <dbReference type="SAM" id="MobiDB-lite"/>
    </source>
</evidence>
<organism evidence="12 13">
    <name type="scientific">Liquidambar formosana</name>
    <name type="common">Formosan gum</name>
    <dbReference type="NCBI Taxonomy" id="63359"/>
    <lineage>
        <taxon>Eukaryota</taxon>
        <taxon>Viridiplantae</taxon>
        <taxon>Streptophyta</taxon>
        <taxon>Embryophyta</taxon>
        <taxon>Tracheophyta</taxon>
        <taxon>Spermatophyta</taxon>
        <taxon>Magnoliopsida</taxon>
        <taxon>eudicotyledons</taxon>
        <taxon>Gunneridae</taxon>
        <taxon>Pentapetalae</taxon>
        <taxon>Saxifragales</taxon>
        <taxon>Altingiaceae</taxon>
        <taxon>Liquidambar</taxon>
    </lineage>
</organism>
<evidence type="ECO:0000256" key="9">
    <source>
        <dbReference type="PROSITE-ProRule" id="PRU00027"/>
    </source>
</evidence>
<reference evidence="12 13" key="1">
    <citation type="journal article" date="2024" name="Plant J.">
        <title>Genome sequences and population genomics reveal climatic adaptation and genomic divergence between two closely related sweetgum species.</title>
        <authorList>
            <person name="Xu W.Q."/>
            <person name="Ren C.Q."/>
            <person name="Zhang X.Y."/>
            <person name="Comes H.P."/>
            <person name="Liu X.H."/>
            <person name="Li Y.G."/>
            <person name="Kettle C.J."/>
            <person name="Jalonen R."/>
            <person name="Gaisberger H."/>
            <person name="Ma Y.Z."/>
            <person name="Qiu Y.X."/>
        </authorList>
    </citation>
    <scope>NUCLEOTIDE SEQUENCE [LARGE SCALE GENOMIC DNA]</scope>
    <source>
        <strain evidence="12">Hangzhou</strain>
    </source>
</reference>
<dbReference type="PANTHER" id="PTHR46481">
    <property type="entry name" value="ZINC FINGER BED DOMAIN-CONTAINING PROTEIN 4"/>
    <property type="match status" value="1"/>
</dbReference>
<comment type="caution">
    <text evidence="12">The sequence shown here is derived from an EMBL/GenBank/DDBJ whole genome shotgun (WGS) entry which is preliminary data.</text>
</comment>
<dbReference type="InterPro" id="IPR036236">
    <property type="entry name" value="Znf_C2H2_sf"/>
</dbReference>
<dbReference type="InterPro" id="IPR003656">
    <property type="entry name" value="Znf_BED"/>
</dbReference>
<feature type="compositionally biased region" description="Pro residues" evidence="10">
    <location>
        <begin position="66"/>
        <end position="76"/>
    </location>
</feature>
<dbReference type="EMBL" id="JBBPBK010000009">
    <property type="protein sequence ID" value="KAK9277901.1"/>
    <property type="molecule type" value="Genomic_DNA"/>
</dbReference>
<dbReference type="InterPro" id="IPR012337">
    <property type="entry name" value="RNaseH-like_sf"/>
</dbReference>